<gene>
    <name evidence="1" type="ORF">DLJ59_10530</name>
</gene>
<accession>A0A3N9WTK8</accession>
<organism evidence="1 2">
    <name type="scientific">Micromonospora inaquosa</name>
    <dbReference type="NCBI Taxonomy" id="2203716"/>
    <lineage>
        <taxon>Bacteria</taxon>
        <taxon>Bacillati</taxon>
        <taxon>Actinomycetota</taxon>
        <taxon>Actinomycetes</taxon>
        <taxon>Micromonosporales</taxon>
        <taxon>Micromonosporaceae</taxon>
        <taxon>Micromonospora</taxon>
    </lineage>
</organism>
<reference evidence="1 2" key="1">
    <citation type="submission" date="2018-05" db="EMBL/GenBank/DDBJ databases">
        <title>Micromonospora from Atacama Desert.</title>
        <authorList>
            <person name="Carro L."/>
            <person name="Goodfellow M."/>
            <person name="Klenk H.-P."/>
        </authorList>
    </citation>
    <scope>NUCLEOTIDE SEQUENCE [LARGE SCALE GENOMIC DNA]</scope>
    <source>
        <strain evidence="1 2">LB39</strain>
    </source>
</reference>
<evidence type="ECO:0000313" key="1">
    <source>
        <dbReference type="EMBL" id="RQX04144.1"/>
    </source>
</evidence>
<dbReference type="EMBL" id="QGSZ01000178">
    <property type="protein sequence ID" value="RQX04144.1"/>
    <property type="molecule type" value="Genomic_DNA"/>
</dbReference>
<protein>
    <submittedName>
        <fullName evidence="1">Uncharacterized protein</fullName>
    </submittedName>
</protein>
<name>A0A3N9WTK8_9ACTN</name>
<comment type="caution">
    <text evidence="1">The sequence shown here is derived from an EMBL/GenBank/DDBJ whole genome shotgun (WGS) entry which is preliminary data.</text>
</comment>
<evidence type="ECO:0000313" key="2">
    <source>
        <dbReference type="Proteomes" id="UP000282312"/>
    </source>
</evidence>
<sequence>MPGGIRQQPRVTTRFVPGDFGICGSSRQQLIVATPTDLREMRKRLFGVRLCTRRGHSSAVEVCSYRHKVRDYIANAGHPS</sequence>
<proteinExistence type="predicted"/>
<dbReference type="Proteomes" id="UP000282312">
    <property type="component" value="Unassembled WGS sequence"/>
</dbReference>
<dbReference type="AlphaFoldDB" id="A0A3N9WTK8"/>
<keyword evidence="2" id="KW-1185">Reference proteome</keyword>